<protein>
    <submittedName>
        <fullName evidence="2">Cyanophage-encoded cytidylyltransferase #T4 GC0190</fullName>
        <ecNumber evidence="2">2.7.7.-</ecNumber>
    </submittedName>
</protein>
<evidence type="ECO:0000313" key="3">
    <source>
        <dbReference type="EMBL" id="VUE36097.1"/>
    </source>
</evidence>
<dbReference type="RefSeq" id="YP_009623661.1">
    <property type="nucleotide sequence ID" value="NC_042116.1"/>
</dbReference>
<dbReference type="OrthoDB" id="19582at10239"/>
<accession>A0A2C9CYB9</accession>
<dbReference type="EMBL" id="LR596615">
    <property type="protein sequence ID" value="VUE36097.1"/>
    <property type="molecule type" value="Genomic_DNA"/>
</dbReference>
<dbReference type="SUPFAM" id="SSF52374">
    <property type="entry name" value="Nucleotidylyl transferase"/>
    <property type="match status" value="1"/>
</dbReference>
<dbReference type="EC" id="2.7.7.-" evidence="2"/>
<name>A0A2C9CYB9_9CAUD</name>
<evidence type="ECO:0000313" key="4">
    <source>
        <dbReference type="Proteomes" id="UP000240931"/>
    </source>
</evidence>
<dbReference type="Proteomes" id="UP000317227">
    <property type="component" value="Segment"/>
</dbReference>
<keyword evidence="4" id="KW-1185">Reference proteome</keyword>
<evidence type="ECO:0000313" key="2">
    <source>
        <dbReference type="EMBL" id="SOK58328.1"/>
    </source>
</evidence>
<keyword evidence="2" id="KW-0808">Transferase</keyword>
<dbReference type="GO" id="GO:0016779">
    <property type="term" value="F:nucleotidyltransferase activity"/>
    <property type="evidence" value="ECO:0007669"/>
    <property type="project" value="UniProtKB-KW"/>
</dbReference>
<gene>
    <name evidence="2" type="primary">g051</name>
</gene>
<dbReference type="InterPro" id="IPR014729">
    <property type="entry name" value="Rossmann-like_a/b/a_fold"/>
</dbReference>
<reference evidence="4" key="1">
    <citation type="submission" date="2017-10" db="EMBL/GenBank/DDBJ databases">
        <authorList>
            <person name="Skurnik M."/>
        </authorList>
    </citation>
    <scope>NUCLEOTIDE SEQUENCE [LARGE SCALE GENOMIC DNA]</scope>
</reference>
<keyword evidence="2" id="KW-0548">Nucleotidyltransferase</keyword>
<reference evidence="3 5" key="3">
    <citation type="submission" date="2019-06" db="EMBL/GenBank/DDBJ databases">
        <authorList>
            <person name="Bower L."/>
            <person name="Leinonen R."/>
        </authorList>
    </citation>
    <scope>NUCLEOTIDE SEQUENCE [LARGE SCALE GENOMIC DNA]</scope>
</reference>
<feature type="domain" description="Cytidyltransferase-like" evidence="1">
    <location>
        <begin position="8"/>
        <end position="145"/>
    </location>
</feature>
<sequence>MKNTCIMMYGRMNPVHLGHKNLFDRGKYLMDSIPDSEFRIYMSTTHDKDKNPIPYYIKRNMLNDYFPTVFPFLQDSQESTLFGTLEKINKEFDNLIFLCGSDRVENFENIIFKYNHLLYDFNVINIESVGCDREYCRYSSTNMRQAIRDNNYEDFCSFLPNRGDALNEKYFEYISHFIGVNNY</sequence>
<dbReference type="KEGG" id="vg:40100469"/>
<proteinExistence type="predicted"/>
<evidence type="ECO:0000313" key="5">
    <source>
        <dbReference type="Proteomes" id="UP000317227"/>
    </source>
</evidence>
<dbReference type="EMBL" id="LT960551">
    <property type="protein sequence ID" value="SOK58328.1"/>
    <property type="molecule type" value="Genomic_DNA"/>
</dbReference>
<dbReference type="InterPro" id="IPR004821">
    <property type="entry name" value="Cyt_trans-like"/>
</dbReference>
<dbReference type="Pfam" id="PF01467">
    <property type="entry name" value="CTP_transf_like"/>
    <property type="match status" value="1"/>
</dbReference>
<dbReference type="Proteomes" id="UP000240931">
    <property type="component" value="Segment"/>
</dbReference>
<organism evidence="2 4">
    <name type="scientific">Yersinia phage fHe-Yen9-04</name>
    <dbReference type="NCBI Taxonomy" id="2052742"/>
    <lineage>
        <taxon>Viruses</taxon>
        <taxon>Duplodnaviria</taxon>
        <taxon>Heunggongvirae</taxon>
        <taxon>Uroviricota</taxon>
        <taxon>Caudoviricetes</taxon>
        <taxon>Eneladusvirus</taxon>
        <taxon>Eneladusvirus Yen904</taxon>
    </lineage>
</organism>
<dbReference type="Gene3D" id="3.40.50.620">
    <property type="entry name" value="HUPs"/>
    <property type="match status" value="1"/>
</dbReference>
<reference evidence="2" key="2">
    <citation type="submission" date="2017-10" db="EMBL/GenBank/DDBJ databases">
        <authorList>
            <person name="Banno H."/>
            <person name="Chua N.-H."/>
        </authorList>
    </citation>
    <scope>NUCLEOTIDE SEQUENCE [LARGE SCALE GENOMIC DNA]</scope>
</reference>
<evidence type="ECO:0000259" key="1">
    <source>
        <dbReference type="Pfam" id="PF01467"/>
    </source>
</evidence>
<dbReference type="GeneID" id="40100469"/>